<dbReference type="EMBL" id="QWLA01000052">
    <property type="protein sequence ID" value="RIH84769.1"/>
    <property type="molecule type" value="Genomic_DNA"/>
</dbReference>
<accession>A0A399ENZ5</accession>
<comment type="caution">
    <text evidence="10">The sequence shown here is derived from an EMBL/GenBank/DDBJ whole genome shotgun (WGS) entry which is preliminary data.</text>
</comment>
<keyword evidence="8" id="KW-0963">Cytoplasm</keyword>
<reference evidence="10 11" key="1">
    <citation type="submission" date="2018-08" db="EMBL/GenBank/DDBJ databases">
        <title>Meiothermus roseus NBRC 110900 genome sequencing project.</title>
        <authorList>
            <person name="Da Costa M.S."/>
            <person name="Albuquerque L."/>
            <person name="Raposo P."/>
            <person name="Froufe H.J.C."/>
            <person name="Barroso C.S."/>
            <person name="Egas C."/>
        </authorList>
    </citation>
    <scope>NUCLEOTIDE SEQUENCE [LARGE SCALE GENOMIC DNA]</scope>
    <source>
        <strain evidence="10 11">NBRC 110900</strain>
    </source>
</reference>
<dbReference type="InterPro" id="IPR011994">
    <property type="entry name" value="Cytidylate_kinase_dom"/>
</dbReference>
<dbReference type="Proteomes" id="UP000265341">
    <property type="component" value="Unassembled WGS sequence"/>
</dbReference>
<sequence length="214" mass="23358">MPDVITIDGPSASGKSSVARRVAAELGLPYVSSGLIYRGVTYQVKRYGINPDDEAAIVRMLGQHPVQLVPLPEGNRMLAEGQDVTAQMHTLEIDQAVSAVARHPEVRAYVYRSLRALQPPFVVEGRDMGSTVFPDAALKFYLTATPEVRARRRLGERDADYATVLAELIRRDAADAKQIPPAPDAIIIDTSAMGLEEVVQTILERIRRAGAKTP</sequence>
<evidence type="ECO:0000256" key="7">
    <source>
        <dbReference type="ARBA" id="ARBA00048478"/>
    </source>
</evidence>
<dbReference type="InterPro" id="IPR003136">
    <property type="entry name" value="Cytidylate_kin"/>
</dbReference>
<dbReference type="RefSeq" id="WP_119278802.1">
    <property type="nucleotide sequence ID" value="NZ_QWLA01000052.1"/>
</dbReference>
<dbReference type="NCBIfam" id="TIGR00017">
    <property type="entry name" value="cmk"/>
    <property type="match status" value="1"/>
</dbReference>
<keyword evidence="4 8" id="KW-0418">Kinase</keyword>
<dbReference type="GO" id="GO:0036430">
    <property type="term" value="F:CMP kinase activity"/>
    <property type="evidence" value="ECO:0007669"/>
    <property type="project" value="RHEA"/>
</dbReference>
<comment type="similarity">
    <text evidence="1 8">Belongs to the cytidylate kinase family. Type 1 subfamily.</text>
</comment>
<evidence type="ECO:0000313" key="10">
    <source>
        <dbReference type="EMBL" id="RIH84769.1"/>
    </source>
</evidence>
<gene>
    <name evidence="8 10" type="primary">cmk</name>
    <name evidence="10" type="ORF">Mrose_02517</name>
</gene>
<keyword evidence="11" id="KW-1185">Reference proteome</keyword>
<dbReference type="EC" id="2.7.4.25" evidence="8"/>
<evidence type="ECO:0000313" key="11">
    <source>
        <dbReference type="Proteomes" id="UP000265341"/>
    </source>
</evidence>
<evidence type="ECO:0000256" key="5">
    <source>
        <dbReference type="ARBA" id="ARBA00022840"/>
    </source>
</evidence>
<evidence type="ECO:0000256" key="2">
    <source>
        <dbReference type="ARBA" id="ARBA00022679"/>
    </source>
</evidence>
<comment type="catalytic activity">
    <reaction evidence="6 8">
        <text>dCMP + ATP = dCDP + ADP</text>
        <dbReference type="Rhea" id="RHEA:25094"/>
        <dbReference type="ChEBI" id="CHEBI:30616"/>
        <dbReference type="ChEBI" id="CHEBI:57566"/>
        <dbReference type="ChEBI" id="CHEBI:58593"/>
        <dbReference type="ChEBI" id="CHEBI:456216"/>
        <dbReference type="EC" id="2.7.4.25"/>
    </reaction>
</comment>
<evidence type="ECO:0000256" key="6">
    <source>
        <dbReference type="ARBA" id="ARBA00047615"/>
    </source>
</evidence>
<dbReference type="GO" id="GO:0005524">
    <property type="term" value="F:ATP binding"/>
    <property type="evidence" value="ECO:0007669"/>
    <property type="project" value="UniProtKB-UniRule"/>
</dbReference>
<feature type="domain" description="Cytidylate kinase" evidence="9">
    <location>
        <begin position="5"/>
        <end position="207"/>
    </location>
</feature>
<dbReference type="GO" id="GO:0036431">
    <property type="term" value="F:dCMP kinase activity"/>
    <property type="evidence" value="ECO:0007669"/>
    <property type="project" value="InterPro"/>
</dbReference>
<dbReference type="OrthoDB" id="9807434at2"/>
<evidence type="ECO:0000256" key="3">
    <source>
        <dbReference type="ARBA" id="ARBA00022741"/>
    </source>
</evidence>
<feature type="binding site" evidence="8">
    <location>
        <begin position="9"/>
        <end position="17"/>
    </location>
    <ligand>
        <name>ATP</name>
        <dbReference type="ChEBI" id="CHEBI:30616"/>
    </ligand>
</feature>
<dbReference type="AlphaFoldDB" id="A0A399ENZ5"/>
<dbReference type="SUPFAM" id="SSF52540">
    <property type="entry name" value="P-loop containing nucleoside triphosphate hydrolases"/>
    <property type="match status" value="1"/>
</dbReference>
<dbReference type="GO" id="GO:0005737">
    <property type="term" value="C:cytoplasm"/>
    <property type="evidence" value="ECO:0007669"/>
    <property type="project" value="UniProtKB-SubCell"/>
</dbReference>
<dbReference type="InterPro" id="IPR027417">
    <property type="entry name" value="P-loop_NTPase"/>
</dbReference>
<comment type="catalytic activity">
    <reaction evidence="7 8">
        <text>CMP + ATP = CDP + ADP</text>
        <dbReference type="Rhea" id="RHEA:11600"/>
        <dbReference type="ChEBI" id="CHEBI:30616"/>
        <dbReference type="ChEBI" id="CHEBI:58069"/>
        <dbReference type="ChEBI" id="CHEBI:60377"/>
        <dbReference type="ChEBI" id="CHEBI:456216"/>
        <dbReference type="EC" id="2.7.4.25"/>
    </reaction>
</comment>
<protein>
    <recommendedName>
        <fullName evidence="8">Cytidylate kinase</fullName>
        <shortName evidence="8">CK</shortName>
        <ecNumber evidence="8">2.7.4.25</ecNumber>
    </recommendedName>
    <alternativeName>
        <fullName evidence="8">Cytidine monophosphate kinase</fullName>
        <shortName evidence="8">CMP kinase</shortName>
    </alternativeName>
</protein>
<dbReference type="Pfam" id="PF02224">
    <property type="entry name" value="Cytidylate_kin"/>
    <property type="match status" value="1"/>
</dbReference>
<keyword evidence="5 8" id="KW-0067">ATP-binding</keyword>
<dbReference type="Gene3D" id="3.40.50.300">
    <property type="entry name" value="P-loop containing nucleotide triphosphate hydrolases"/>
    <property type="match status" value="1"/>
</dbReference>
<proteinExistence type="inferred from homology"/>
<organism evidence="10 11">
    <name type="scientific">Calidithermus roseus</name>
    <dbReference type="NCBI Taxonomy" id="1644118"/>
    <lineage>
        <taxon>Bacteria</taxon>
        <taxon>Thermotogati</taxon>
        <taxon>Deinococcota</taxon>
        <taxon>Deinococci</taxon>
        <taxon>Thermales</taxon>
        <taxon>Thermaceae</taxon>
        <taxon>Calidithermus</taxon>
    </lineage>
</organism>
<evidence type="ECO:0000256" key="4">
    <source>
        <dbReference type="ARBA" id="ARBA00022777"/>
    </source>
</evidence>
<evidence type="ECO:0000256" key="1">
    <source>
        <dbReference type="ARBA" id="ARBA00009427"/>
    </source>
</evidence>
<dbReference type="GO" id="GO:0006220">
    <property type="term" value="P:pyrimidine nucleotide metabolic process"/>
    <property type="evidence" value="ECO:0007669"/>
    <property type="project" value="UniProtKB-UniRule"/>
</dbReference>
<keyword evidence="3 8" id="KW-0547">Nucleotide-binding</keyword>
<dbReference type="CDD" id="cd02020">
    <property type="entry name" value="CMPK"/>
    <property type="match status" value="1"/>
</dbReference>
<dbReference type="HAMAP" id="MF_00238">
    <property type="entry name" value="Cytidyl_kinase_type1"/>
    <property type="match status" value="1"/>
</dbReference>
<comment type="subcellular location">
    <subcellularLocation>
        <location evidence="8">Cytoplasm</location>
    </subcellularLocation>
</comment>
<evidence type="ECO:0000256" key="8">
    <source>
        <dbReference type="HAMAP-Rule" id="MF_00238"/>
    </source>
</evidence>
<name>A0A399ENZ5_9DEIN</name>
<keyword evidence="2 8" id="KW-0808">Transferase</keyword>
<evidence type="ECO:0000259" key="9">
    <source>
        <dbReference type="Pfam" id="PF02224"/>
    </source>
</evidence>